<keyword evidence="1" id="KW-0812">Transmembrane</keyword>
<dbReference type="Proteomes" id="UP000547458">
    <property type="component" value="Unassembled WGS sequence"/>
</dbReference>
<feature type="transmembrane region" description="Helical" evidence="1">
    <location>
        <begin position="12"/>
        <end position="29"/>
    </location>
</feature>
<keyword evidence="3" id="KW-1185">Reference proteome</keyword>
<keyword evidence="1" id="KW-0472">Membrane</keyword>
<accession>A0A846RR76</accession>
<dbReference type="EMBL" id="JAATJL010000001">
    <property type="protein sequence ID" value="NJC21586.1"/>
    <property type="molecule type" value="Genomic_DNA"/>
</dbReference>
<evidence type="ECO:0000256" key="1">
    <source>
        <dbReference type="SAM" id="Phobius"/>
    </source>
</evidence>
<sequence length="62" mass="6492">MAKPKPSESPTVIGLILLILGGVITFLAAKPGGYCGLSENRRSVARIKPLSDYRFGSSGSGR</sequence>
<comment type="caution">
    <text evidence="2">The sequence shown here is derived from an EMBL/GenBank/DDBJ whole genome shotgun (WGS) entry which is preliminary data.</text>
</comment>
<organism evidence="2 3">
    <name type="scientific">Arthrobacter pigmenti</name>
    <dbReference type="NCBI Taxonomy" id="271432"/>
    <lineage>
        <taxon>Bacteria</taxon>
        <taxon>Bacillati</taxon>
        <taxon>Actinomycetota</taxon>
        <taxon>Actinomycetes</taxon>
        <taxon>Micrococcales</taxon>
        <taxon>Micrococcaceae</taxon>
        <taxon>Arthrobacter</taxon>
    </lineage>
</organism>
<name>A0A846RR76_9MICC</name>
<evidence type="ECO:0000313" key="3">
    <source>
        <dbReference type="Proteomes" id="UP000547458"/>
    </source>
</evidence>
<proteinExistence type="predicted"/>
<protein>
    <submittedName>
        <fullName evidence="2">Uncharacterized protein</fullName>
    </submittedName>
</protein>
<evidence type="ECO:0000313" key="2">
    <source>
        <dbReference type="EMBL" id="NJC21586.1"/>
    </source>
</evidence>
<gene>
    <name evidence="2" type="ORF">BJ994_000662</name>
</gene>
<reference evidence="2 3" key="1">
    <citation type="submission" date="2020-03" db="EMBL/GenBank/DDBJ databases">
        <title>Sequencing the genomes of 1000 actinobacteria strains.</title>
        <authorList>
            <person name="Klenk H.-P."/>
        </authorList>
    </citation>
    <scope>NUCLEOTIDE SEQUENCE [LARGE SCALE GENOMIC DNA]</scope>
    <source>
        <strain evidence="2 3">DSM 16403</strain>
    </source>
</reference>
<dbReference type="AlphaFoldDB" id="A0A846RR76"/>
<keyword evidence="1" id="KW-1133">Transmembrane helix</keyword>